<dbReference type="EMBL" id="AAAJWF010000001">
    <property type="protein sequence ID" value="EAC7479572.1"/>
    <property type="molecule type" value="Genomic_DNA"/>
</dbReference>
<evidence type="ECO:0000313" key="27">
    <source>
        <dbReference type="EMBL" id="EAK8897293.1"/>
    </source>
</evidence>
<dbReference type="Proteomes" id="UP000339309">
    <property type="component" value="Unassembled WGS sequence"/>
</dbReference>
<dbReference type="EMBL" id="AABEKY010000004">
    <property type="protein sequence ID" value="EAG9387541.1"/>
    <property type="molecule type" value="Genomic_DNA"/>
</dbReference>
<dbReference type="GO" id="GO:0016887">
    <property type="term" value="F:ATP hydrolysis activity"/>
    <property type="evidence" value="ECO:0007669"/>
    <property type="project" value="InterPro"/>
</dbReference>
<dbReference type="PANTHER" id="PTHR42711">
    <property type="entry name" value="ABC TRANSPORTER ATP-BINDING PROTEIN"/>
    <property type="match status" value="1"/>
</dbReference>
<evidence type="ECO:0000313" key="8">
    <source>
        <dbReference type="EMBL" id="EAC6547466.1"/>
    </source>
</evidence>
<sequence length="303" mass="34346">MIKLINVVKKFGKIEAVKGINLEVEKGSLFAFLGENGAGKSTTLSMICTESEPTSGEIFIDDEKLTFKNRKLFRQKLGVVFQENVLDDLLTVRENLYNRASLYGKTKAEITERLALVSSIMGIEDILNRRFEKLSGGQKRRAEIARAIMHDPEILLLDEPTTGLDPKTRVSVWKIIDYLREELGMTVFLTTHYLEEAKDADQLAVIHKGKIIAQGTPANIRSRFSVDKIFFYDAKVAELQKIMKKMNLPFKVTNRTMRVDVIDENVEILAILNQAIGFYDSFEVIKGNLDDAFISMIKEDSND</sequence>
<evidence type="ECO:0000313" key="31">
    <source>
        <dbReference type="EMBL" id="ECC1557334.1"/>
    </source>
</evidence>
<evidence type="ECO:0000313" key="40">
    <source>
        <dbReference type="EMBL" id="HAB8556415.1"/>
    </source>
</evidence>
<reference evidence="39" key="7">
    <citation type="submission" date="2019-10" db="EMBL/GenBank/DDBJ databases">
        <authorList>
            <consortium name="NCBI Pathogen Detection Project"/>
        </authorList>
    </citation>
    <scope>NUCLEOTIDE SEQUENCE</scope>
    <source>
        <strain evidence="39">09CEB371LM</strain>
        <strain evidence="40">CFIAFB20100120</strain>
        <strain evidence="42">CFIAFB20170037</strain>
        <strain evidence="41">CFIAFB20170045</strain>
    </source>
</reference>
<evidence type="ECO:0000313" key="6">
    <source>
        <dbReference type="EMBL" id="EAC4550995.1"/>
    </source>
</evidence>
<evidence type="ECO:0000313" key="83">
    <source>
        <dbReference type="Proteomes" id="UP000852906"/>
    </source>
</evidence>
<dbReference type="Proteomes" id="UP000548278">
    <property type="component" value="Unassembled WGS sequence"/>
</dbReference>
<evidence type="ECO:0000313" key="57">
    <source>
        <dbReference type="Proteomes" id="UP000368512"/>
    </source>
</evidence>
<evidence type="ECO:0000313" key="44">
    <source>
        <dbReference type="EMBL" id="OET49003.1"/>
    </source>
</evidence>
<evidence type="ECO:0000313" key="29">
    <source>
        <dbReference type="EMBL" id="ECB9472805.1"/>
    </source>
</evidence>
<dbReference type="Proteomes" id="UP000478682">
    <property type="component" value="Unassembled WGS sequence"/>
</dbReference>
<dbReference type="Proteomes" id="UP000455569">
    <property type="component" value="Unassembled WGS sequence"/>
</dbReference>
<evidence type="ECO:0000313" key="49">
    <source>
        <dbReference type="Proteomes" id="UP000337746"/>
    </source>
</evidence>
<dbReference type="PANTHER" id="PTHR42711:SF5">
    <property type="entry name" value="ABC TRANSPORTER ATP-BINDING PROTEIN NATA"/>
    <property type="match status" value="1"/>
</dbReference>
<dbReference type="InterPro" id="IPR027417">
    <property type="entry name" value="P-loop_NTPase"/>
</dbReference>
<evidence type="ECO:0000256" key="4">
    <source>
        <dbReference type="ARBA" id="ARBA00022840"/>
    </source>
</evidence>
<dbReference type="PROSITE" id="PS00211">
    <property type="entry name" value="ABC_TRANSPORTER_1"/>
    <property type="match status" value="1"/>
</dbReference>
<evidence type="ECO:0000313" key="47">
    <source>
        <dbReference type="Proteomes" id="UP000331186"/>
    </source>
</evidence>
<organism evidence="33 55">
    <name type="scientific">Listeria monocytogenes</name>
    <dbReference type="NCBI Taxonomy" id="1639"/>
    <lineage>
        <taxon>Bacteria</taxon>
        <taxon>Bacillati</taxon>
        <taxon>Bacillota</taxon>
        <taxon>Bacilli</taxon>
        <taxon>Bacillales</taxon>
        <taxon>Listeriaceae</taxon>
        <taxon>Listeria</taxon>
    </lineage>
</organism>
<evidence type="ECO:0000313" key="33">
    <source>
        <dbReference type="EMBL" id="ECY6543304.1"/>
    </source>
</evidence>
<dbReference type="SMART" id="SM00382">
    <property type="entry name" value="AAA"/>
    <property type="match status" value="1"/>
</dbReference>
<dbReference type="RefSeq" id="WP_003726678.1">
    <property type="nucleotide sequence ID" value="NC_021824.1"/>
</dbReference>
<protein>
    <submittedName>
        <fullName evidence="33 39">ABC transporter</fullName>
    </submittedName>
    <submittedName>
        <fullName evidence="35">ATP-binding cassette domain-containing protein</fullName>
    </submittedName>
    <submittedName>
        <fullName evidence="45">Daunorubicin/doxorubicin resistance ATP-binding protein DrrA</fullName>
        <ecNumber evidence="45">3.6.3.-</ecNumber>
    </submittedName>
</protein>
<evidence type="ECO:0000313" key="58">
    <source>
        <dbReference type="Proteomes" id="UP000376505"/>
    </source>
</evidence>
<reference evidence="33 55" key="6">
    <citation type="submission" date="2019-09" db="EMBL/GenBank/DDBJ databases">
        <authorList>
            <consortium name="GenomeTrakr network: Whole genome sequencing for foodborne pathogen traceback"/>
        </authorList>
    </citation>
    <scope>NUCLEOTIDE SEQUENCE [LARGE SCALE GENOMIC DNA]</scope>
    <source>
        <strain evidence="24 78">CFSAN004300</strain>
        <strain evidence="25 72">CFSAN072474</strain>
        <strain evidence="33 55">FLAG-55987</strain>
        <strain evidence="28 62">PHLUSALM00088</strain>
    </source>
</reference>
<dbReference type="Gene3D" id="3.40.50.300">
    <property type="entry name" value="P-loop containing nucleotide triphosphate hydrolases"/>
    <property type="match status" value="1"/>
</dbReference>
<evidence type="ECO:0000313" key="20">
    <source>
        <dbReference type="EMBL" id="EAG2998076.1"/>
    </source>
</evidence>
<reference evidence="43 77" key="9">
    <citation type="submission" date="2020-06" db="EMBL/GenBank/DDBJ databases">
        <title>Two Listeria outbreaks in Switzerland in 2018 and 2020.</title>
        <authorList>
            <person name="Stevens M.J.A."/>
            <person name="Bloemberg G."/>
            <person name="Nusch-Inderbinnen M."/>
            <person name="Stephan R."/>
        </authorList>
    </citation>
    <scope>NUCLEOTIDE SEQUENCE [LARGE SCALE GENOMIC DNA]</scope>
    <source>
        <strain evidence="43 77">N18-0707</strain>
    </source>
</reference>
<evidence type="ECO:0000313" key="24">
    <source>
        <dbReference type="EMBL" id="EAG6990048.1"/>
    </source>
</evidence>
<evidence type="ECO:0000313" key="34">
    <source>
        <dbReference type="EMBL" id="ECY9783727.1"/>
    </source>
</evidence>
<evidence type="ECO:0000313" key="65">
    <source>
        <dbReference type="Proteomes" id="UP000455569"/>
    </source>
</evidence>
<evidence type="ECO:0000313" key="10">
    <source>
        <dbReference type="EMBL" id="EAC9039642.1"/>
    </source>
</evidence>
<dbReference type="Proteomes" id="UP000852906">
    <property type="component" value="Unassembled WGS sequence"/>
</dbReference>
<evidence type="ECO:0000313" key="14">
    <source>
        <dbReference type="EMBL" id="EAD5785190.1"/>
    </source>
</evidence>
<evidence type="ECO:0000313" key="72">
    <source>
        <dbReference type="Proteomes" id="UP000522199"/>
    </source>
</evidence>
<dbReference type="EMBL" id="AABAYG010000001">
    <property type="protein sequence ID" value="EAG2244079.1"/>
    <property type="molecule type" value="Genomic_DNA"/>
</dbReference>
<dbReference type="Proteomes" id="UP000365297">
    <property type="component" value="Unassembled WGS sequence"/>
</dbReference>
<evidence type="ECO:0000313" key="18">
    <source>
        <dbReference type="EMBL" id="EAG2244079.1"/>
    </source>
</evidence>
<evidence type="ECO:0000313" key="69">
    <source>
        <dbReference type="Proteomes" id="UP000478704"/>
    </source>
</evidence>
<dbReference type="InterPro" id="IPR003593">
    <property type="entry name" value="AAA+_ATPase"/>
</dbReference>
<dbReference type="Proteomes" id="UP000528151">
    <property type="component" value="Unassembled WGS sequence"/>
</dbReference>
<evidence type="ECO:0000313" key="76">
    <source>
        <dbReference type="Proteomes" id="UP000540117"/>
    </source>
</evidence>
<dbReference type="EMBL" id="AAAKQF010000003">
    <property type="protein sequence ID" value="EAC9039642.1"/>
    <property type="molecule type" value="Genomic_DNA"/>
</dbReference>
<evidence type="ECO:0000313" key="35">
    <source>
        <dbReference type="EMBL" id="EDN7714044.1"/>
    </source>
</evidence>
<dbReference type="Proteomes" id="UP000549379">
    <property type="component" value="Unassembled WGS sequence"/>
</dbReference>
<dbReference type="Proteomes" id="UP000350032">
    <property type="component" value="Unassembled WGS sequence"/>
</dbReference>
<evidence type="ECO:0000313" key="21">
    <source>
        <dbReference type="EMBL" id="EAG4329909.1"/>
    </source>
</evidence>
<dbReference type="Pfam" id="PF00005">
    <property type="entry name" value="ABC_tran"/>
    <property type="match status" value="1"/>
</dbReference>
<evidence type="ECO:0000313" key="22">
    <source>
        <dbReference type="EMBL" id="EAG4463149.1"/>
    </source>
</evidence>
<comment type="caution">
    <text evidence="33">The sequence shown here is derived from an EMBL/GenBank/DDBJ whole genome shotgun (WGS) entry which is preliminary data.</text>
</comment>
<reference evidence="81 82" key="3">
    <citation type="journal article" date="2018" name="Genome Biol.">
        <title>SKESA: strategic k-mer extension for scrupulous assemblies.</title>
        <authorList>
            <person name="Souvorov A."/>
            <person name="Agarwala R."/>
            <person name="Lipman D.J."/>
        </authorList>
    </citation>
    <scope>NUCLEOTIDE SEQUENCE [LARGE SCALE GENOMIC DNA]</scope>
    <source>
        <strain evidence="39">09CEB371LM</strain>
        <strain evidence="40 82">CFIAFB20100120</strain>
        <strain evidence="42">CFIAFB20170037</strain>
        <strain evidence="41 81">CFIAFB20170045</strain>
    </source>
</reference>
<evidence type="ECO:0000313" key="12">
    <source>
        <dbReference type="EMBL" id="EAD3791406.1"/>
    </source>
</evidence>
<dbReference type="InterPro" id="IPR003439">
    <property type="entry name" value="ABC_transporter-like_ATP-bd"/>
</dbReference>
<dbReference type="EMBL" id="DAAJFY010000001">
    <property type="protein sequence ID" value="HAC0273852.1"/>
    <property type="molecule type" value="Genomic_DNA"/>
</dbReference>
<dbReference type="EMBL" id="AACKDQ010000011">
    <property type="protein sequence ID" value="EAK9316697.1"/>
    <property type="molecule type" value="Genomic_DNA"/>
</dbReference>
<dbReference type="Proteomes" id="UP000844415">
    <property type="component" value="Unassembled WGS sequence"/>
</dbReference>
<dbReference type="KEGG" id="lmok:CQ02_05150"/>
<evidence type="ECO:0000313" key="54">
    <source>
        <dbReference type="Proteomes" id="UP000354255"/>
    </source>
</evidence>
<dbReference type="Proteomes" id="UP000467536">
    <property type="component" value="Unassembled WGS sequence"/>
</dbReference>
<evidence type="ECO:0000313" key="78">
    <source>
        <dbReference type="Proteomes" id="UP000548278"/>
    </source>
</evidence>
<evidence type="ECO:0000313" key="70">
    <source>
        <dbReference type="Proteomes" id="UP000481141"/>
    </source>
</evidence>
<dbReference type="EMBL" id="AAANYR010000001">
    <property type="protein sequence ID" value="EAD5785190.1"/>
    <property type="molecule type" value="Genomic_DNA"/>
</dbReference>
<dbReference type="PROSITE" id="PS50893">
    <property type="entry name" value="ABC_TRANSPORTER_2"/>
    <property type="match status" value="1"/>
</dbReference>
<evidence type="ECO:0000313" key="52">
    <source>
        <dbReference type="Proteomes" id="UP000345329"/>
    </source>
</evidence>
<dbReference type="Proteomes" id="UP000376505">
    <property type="component" value="Unassembled WGS sequence"/>
</dbReference>
<evidence type="ECO:0000256" key="2">
    <source>
        <dbReference type="ARBA" id="ARBA00022448"/>
    </source>
</evidence>
<dbReference type="Proteomes" id="UP000481141">
    <property type="component" value="Unassembled WGS sequence"/>
</dbReference>
<dbReference type="EMBL" id="AAAMZD010000001">
    <property type="protein sequence ID" value="EAD3791406.1"/>
    <property type="molecule type" value="Genomic_DNA"/>
</dbReference>
<evidence type="ECO:0000313" key="11">
    <source>
        <dbReference type="EMBL" id="EAD1183711.1"/>
    </source>
</evidence>
<feature type="domain" description="ABC transporter" evidence="5">
    <location>
        <begin position="2"/>
        <end position="233"/>
    </location>
</feature>
<evidence type="ECO:0000313" key="16">
    <source>
        <dbReference type="EMBL" id="EAG1892501.1"/>
    </source>
</evidence>
<evidence type="ECO:0000313" key="17">
    <source>
        <dbReference type="EMBL" id="EAG2085730.1"/>
    </source>
</evidence>
<dbReference type="Proteomes" id="UP000398321">
    <property type="component" value="Unassembled WGS sequence"/>
</dbReference>
<evidence type="ECO:0000313" key="26">
    <source>
        <dbReference type="EMBL" id="EAH4240676.1"/>
    </source>
</evidence>
<dbReference type="EMBL" id="AAANYN010000006">
    <property type="protein sequence ID" value="EAD5773801.1"/>
    <property type="molecule type" value="Genomic_DNA"/>
</dbReference>
<evidence type="ECO:0000313" key="43">
    <source>
        <dbReference type="EMBL" id="NYA00279.1"/>
    </source>
</evidence>
<evidence type="ECO:0000313" key="36">
    <source>
        <dbReference type="EMBL" id="EDN9835255.1"/>
    </source>
</evidence>
<keyword evidence="45" id="KW-0378">Hydrolase</keyword>
<dbReference type="Proteomes" id="UP000841146">
    <property type="component" value="Unassembled WGS sequence"/>
</dbReference>
<dbReference type="EMBL" id="AALEDS010000002">
    <property type="protein sequence ID" value="ECY6543304.1"/>
    <property type="molecule type" value="Genomic_DNA"/>
</dbReference>
<evidence type="ECO:0000256" key="1">
    <source>
        <dbReference type="ARBA" id="ARBA00005417"/>
    </source>
</evidence>
<dbReference type="EMBL" id="AABATR010000001">
    <property type="protein sequence ID" value="EAG1892501.1"/>
    <property type="molecule type" value="Genomic_DNA"/>
</dbReference>
<evidence type="ECO:0000313" key="66">
    <source>
        <dbReference type="Proteomes" id="UP000467347"/>
    </source>
</evidence>
<dbReference type="EMBL" id="AACJYH010000004">
    <property type="protein sequence ID" value="EAK8897293.1"/>
    <property type="molecule type" value="Genomic_DNA"/>
</dbReference>
<evidence type="ECO:0000313" key="77">
    <source>
        <dbReference type="Proteomes" id="UP000544530"/>
    </source>
</evidence>
<dbReference type="Proteomes" id="UP000423131">
    <property type="component" value="Unassembled WGS sequence"/>
</dbReference>
<dbReference type="KEGG" id="lmv:Y193_10815"/>
<evidence type="ECO:0000313" key="68">
    <source>
        <dbReference type="Proteomes" id="UP000478682"/>
    </source>
</evidence>
<evidence type="ECO:0000313" key="55">
    <source>
        <dbReference type="Proteomes" id="UP000364988"/>
    </source>
</evidence>
<dbReference type="EMBL" id="AANDSR010000001">
    <property type="protein sequence ID" value="EDN9835255.1"/>
    <property type="molecule type" value="Genomic_DNA"/>
</dbReference>
<dbReference type="Proteomes" id="UP000427828">
    <property type="component" value="Unassembled WGS sequence"/>
</dbReference>
<reference evidence="48 50" key="4">
    <citation type="submission" date="2018-06" db="EMBL/GenBank/DDBJ databases">
        <authorList>
            <consortium name="PulseNet: The National Subtyping Network for Foodborne Disease Surveillance"/>
            <person name="Tarr C.L."/>
            <person name="Trees E."/>
            <person name="Katz L.S."/>
            <person name="Carleton-Romer H.A."/>
            <person name="Stroika S."/>
            <person name="Kucerova Z."/>
            <person name="Roache K.F."/>
            <person name="Sabol A.L."/>
            <person name="Besser J."/>
            <person name="Gerner-Smidt P."/>
        </authorList>
    </citation>
    <scope>NUCLEOTIDE SEQUENCE [LARGE SCALE GENOMIC DNA]</scope>
    <source>
        <strain evidence="6 50">2015L-6227</strain>
        <strain evidence="15 48">PNUSAL000134</strain>
        <strain evidence="10 54">PNUSAL000910</strain>
        <strain evidence="16 68">PNUSAL002298</strain>
        <strain evidence="27 53">PNUSAL004402</strain>
        <strain evidence="34 71">PNUSAL005692</strain>
    </source>
</reference>
<dbReference type="EMBL" id="AANCRK010000001">
    <property type="protein sequence ID" value="EDN7714044.1"/>
    <property type="molecule type" value="Genomic_DNA"/>
</dbReference>
<dbReference type="EMBL" id="AABBAW010000001">
    <property type="protein sequence ID" value="EAG2513817.1"/>
    <property type="molecule type" value="Genomic_DNA"/>
</dbReference>
<dbReference type="Proteomes" id="UP000331186">
    <property type="component" value="Unassembled WGS sequence"/>
</dbReference>
<dbReference type="Proteomes" id="UP000540117">
    <property type="component" value="Unassembled WGS sequence"/>
</dbReference>
<evidence type="ECO:0000313" key="25">
    <source>
        <dbReference type="EMBL" id="EAG9387541.1"/>
    </source>
</evidence>
<dbReference type="EMBL" id="AABBHO010000042">
    <property type="protein sequence ID" value="EAG2998076.1"/>
    <property type="molecule type" value="Genomic_DNA"/>
</dbReference>
<dbReference type="EMBL" id="AAIAJJ010000005">
    <property type="protein sequence ID" value="ECC1557334.1"/>
    <property type="molecule type" value="Genomic_DNA"/>
</dbReference>
<dbReference type="Proteomes" id="UP000354255">
    <property type="component" value="Unassembled WGS sequence"/>
</dbReference>
<dbReference type="EMBL" id="AALGDA010000048">
    <property type="protein sequence ID" value="ECY9783727.1"/>
    <property type="molecule type" value="Genomic_DNA"/>
</dbReference>
<dbReference type="EMBL" id="JACAVN010000001">
    <property type="protein sequence ID" value="NYA00279.1"/>
    <property type="molecule type" value="Genomic_DNA"/>
</dbReference>
<dbReference type="EMBL" id="DAAEEB010000004">
    <property type="protein sequence ID" value="HAA8052926.1"/>
    <property type="molecule type" value="Genomic_DNA"/>
</dbReference>
<dbReference type="Proteomes" id="UP000544530">
    <property type="component" value="Unassembled WGS sequence"/>
</dbReference>
<reference evidence="37 67" key="5">
    <citation type="submission" date="2019-08" db="EMBL/GenBank/DDBJ databases">
        <authorList>
            <person name="Ashton P.M."/>
            <person name="Dallman T."/>
            <person name="Nair S."/>
            <person name="De Pinna E."/>
            <person name="Peters T."/>
            <person name="Grant K."/>
        </authorList>
    </citation>
    <scope>NUCLEOTIDE SEQUENCE [LARGE SCALE GENOMIC DNA]</scope>
    <source>
        <strain evidence="37 67">788324</strain>
    </source>
</reference>
<evidence type="ECO:0000313" key="7">
    <source>
        <dbReference type="EMBL" id="EAC5549054.1"/>
    </source>
</evidence>
<dbReference type="Proteomes" id="UP000527632">
    <property type="component" value="Unassembled WGS sequence"/>
</dbReference>
<gene>
    <name evidence="45" type="primary">drra_1</name>
    <name evidence="24" type="ORF">AB917_05540</name>
    <name evidence="6" type="ORF">ABZ57_00690</name>
    <name evidence="44" type="ORF">AJL21_12110</name>
    <name evidence="7" type="ORF">ARY78_01245</name>
    <name evidence="19" type="ORF">B1N52_01465</name>
    <name evidence="18" type="ORF">B1S26_01530</name>
    <name evidence="20" type="ORF">B5K54_12350</name>
    <name evidence="16" type="ORF">BB997_02655</name>
    <name evidence="32" type="ORF">BCZ19_01480</name>
    <name evidence="17" type="ORF">BCZ21_00535</name>
    <name evidence="22" type="ORF">CA369_12680</name>
    <name evidence="21" type="ORF">CAV64_01415</name>
    <name evidence="25" type="ORF">CW845_08575</name>
    <name evidence="27" type="ORF">D7104_06190</name>
    <name evidence="23" type="ORF">DCT16_02620</name>
    <name evidence="9" type="ORF">DQ70_02610</name>
    <name evidence="8" type="ORF">DU018_03690</name>
    <name evidence="45" type="ORF">DYZ80_00250</name>
    <name evidence="26" type="ORF">E5F58_01515</name>
    <name evidence="14" type="ORF">EX365_01275</name>
    <name evidence="13" type="ORF">EXZ73_05775</name>
    <name evidence="33" type="ORF">F6436_03065</name>
    <name evidence="34" type="ORF">F6515_12095</name>
    <name evidence="28" type="ORF">FA835_06185</name>
    <name evidence="30" type="ORF">FLQ97_01180</name>
    <name evidence="29" type="ORF">FLR03_03815</name>
    <name evidence="31" type="ORF">FNX40_11030</name>
    <name evidence="37" type="ORF">FV747_04190</name>
    <name evidence="38" type="ORF">G3O21_000613</name>
    <name evidence="39" type="ORF">GHH22_07125</name>
    <name evidence="36" type="ORF">GJW51_01070</name>
    <name evidence="35" type="ORF">GQG13_02790</name>
    <name evidence="40" type="ORF">GYS09_03790</name>
    <name evidence="41" type="ORF">GYX23_07500</name>
    <name evidence="42" type="ORF">GYY14_00550</name>
    <name evidence="43" type="ORF">HZJ64_00410</name>
    <name evidence="10" type="ORF">KV70_05430</name>
    <name evidence="11" type="ORF">QD52_01280</name>
    <name evidence="12" type="ORF">UI29_01295</name>
    <name evidence="15" type="ORF">Y261_01205</name>
</gene>
<evidence type="ECO:0000313" key="53">
    <source>
        <dbReference type="Proteomes" id="UP000350032"/>
    </source>
</evidence>
<dbReference type="Proteomes" id="UP000344343">
    <property type="component" value="Unassembled WGS sequence"/>
</dbReference>
<dbReference type="Proteomes" id="UP000368512">
    <property type="component" value="Unassembled WGS sequence"/>
</dbReference>
<comment type="similarity">
    <text evidence="1">Belongs to the ABC transporter superfamily.</text>
</comment>
<evidence type="ECO:0000313" key="73">
    <source>
        <dbReference type="Proteomes" id="UP000525850"/>
    </source>
</evidence>
<evidence type="ECO:0000313" key="50">
    <source>
        <dbReference type="Proteomes" id="UP000339309"/>
    </source>
</evidence>
<evidence type="ECO:0000313" key="60">
    <source>
        <dbReference type="Proteomes" id="UP000398321"/>
    </source>
</evidence>
<dbReference type="EMBL" id="DAAIJL010000003">
    <property type="protein sequence ID" value="HAB8556415.1"/>
    <property type="molecule type" value="Genomic_DNA"/>
</dbReference>
<dbReference type="GO" id="GO:0005524">
    <property type="term" value="F:ATP binding"/>
    <property type="evidence" value="ECO:0007669"/>
    <property type="project" value="UniProtKB-KW"/>
</dbReference>
<keyword evidence="2" id="KW-0813">Transport</keyword>
<evidence type="ECO:0000313" key="9">
    <source>
        <dbReference type="EMBL" id="EAC7479572.1"/>
    </source>
</evidence>
<evidence type="ECO:0000313" key="81">
    <source>
        <dbReference type="Proteomes" id="UP000841146"/>
    </source>
</evidence>
<evidence type="ECO:0000259" key="5">
    <source>
        <dbReference type="PROSITE" id="PS50893"/>
    </source>
</evidence>
<evidence type="ECO:0000313" key="63">
    <source>
        <dbReference type="Proteomes" id="UP000423131"/>
    </source>
</evidence>
<dbReference type="InterPro" id="IPR017871">
    <property type="entry name" value="ABC_transporter-like_CS"/>
</dbReference>
<keyword evidence="3" id="KW-0547">Nucleotide-binding</keyword>
<dbReference type="EMBL" id="AALAQH010000001">
    <property type="protein sequence ID" value="ECX6923331.1"/>
    <property type="molecule type" value="Genomic_DNA"/>
</dbReference>
<evidence type="ECO:0000256" key="3">
    <source>
        <dbReference type="ARBA" id="ARBA00022741"/>
    </source>
</evidence>
<dbReference type="EMBL" id="AABBZO010000016">
    <property type="protein sequence ID" value="EAG4463149.1"/>
    <property type="molecule type" value="Genomic_DNA"/>
</dbReference>
<dbReference type="Proteomes" id="UP000364988">
    <property type="component" value="Unassembled WGS sequence"/>
</dbReference>
<dbReference type="EMBL" id="AABGUK010000001">
    <property type="protein sequence ID" value="EAH4240676.1"/>
    <property type="molecule type" value="Genomic_DNA"/>
</dbReference>
<dbReference type="Proteomes" id="UP000272537">
    <property type="component" value="Unassembled WGS sequence"/>
</dbReference>
<evidence type="ECO:0000313" key="61">
    <source>
        <dbReference type="Proteomes" id="UP000403352"/>
    </source>
</evidence>
<dbReference type="AlphaFoldDB" id="A0A0B8R157"/>
<dbReference type="Proteomes" id="UP000840039">
    <property type="component" value="Unassembled WGS sequence"/>
</dbReference>
<dbReference type="Proteomes" id="UP000403352">
    <property type="component" value="Unassembled WGS sequence"/>
</dbReference>
<reference evidence="45 46" key="2">
    <citation type="journal article" date="2018" name="BMC Genomics">
        <title>Genes significantly associated with lineage II food isolates of Listeria monocytogenes.</title>
        <authorList>
            <person name="Pirone-Davies C."/>
            <person name="Chen Y."/>
            <person name="Pightling A."/>
            <person name="Ryan G."/>
            <person name="Wang Y."/>
            <person name="Yao K."/>
            <person name="Hoffmann M."/>
            <person name="Allard M.W."/>
        </authorList>
    </citation>
    <scope>NUCLEOTIDE SEQUENCE [LARGE SCALE GENOMIC DNA]</scope>
    <source>
        <strain evidence="45 46">PNUSAL000550</strain>
    </source>
</reference>
<keyword evidence="4 33" id="KW-0067">ATP-binding</keyword>
<dbReference type="SUPFAM" id="SSF52540">
    <property type="entry name" value="P-loop containing nucleoside triphosphate hydrolases"/>
    <property type="match status" value="1"/>
</dbReference>
<evidence type="ECO:0000313" key="67">
    <source>
        <dbReference type="Proteomes" id="UP000467536"/>
    </source>
</evidence>
<evidence type="ECO:0000313" key="64">
    <source>
        <dbReference type="Proteomes" id="UP000427828"/>
    </source>
</evidence>
<evidence type="ECO:0000313" key="23">
    <source>
        <dbReference type="EMBL" id="EAG6168276.1"/>
    </source>
</evidence>
<dbReference type="Proteomes" id="UP000337746">
    <property type="component" value="Unassembled WGS sequence"/>
</dbReference>
<dbReference type="Proteomes" id="UP000389283">
    <property type="component" value="Unassembled WGS sequence"/>
</dbReference>
<dbReference type="InterPro" id="IPR050763">
    <property type="entry name" value="ABC_transporter_ATP-binding"/>
</dbReference>
<evidence type="ECO:0000313" key="80">
    <source>
        <dbReference type="Proteomes" id="UP000566721"/>
    </source>
</evidence>
<dbReference type="EMBL" id="AAALRN010000001">
    <property type="protein sequence ID" value="EAD1183711.1"/>
    <property type="molecule type" value="Genomic_DNA"/>
</dbReference>
<reference evidence="38 69" key="8">
    <citation type="submission" date="2020-02" db="EMBL/GenBank/DDBJ databases">
        <authorList>
            <consortium name="GenomeTrakr: Next Generation Sequencing Network for Food Pathogen Tracability"/>
        </authorList>
    </citation>
    <scope>NUCLEOTIDE SEQUENCE [LARGE SCALE GENOMIC DNA]</scope>
    <source>
        <strain evidence="20 79">10B02965A-1</strain>
        <strain evidence="9 57">CFSAN008042</strain>
        <strain evidence="22 75">CFSAN063727</strain>
        <strain evidence="35 65">CFSAN102901</strain>
        <strain evidence="7 56">FDA00007096</strain>
        <strain evidence="11 61">FDA00008584</strain>
        <strain evidence="18">FDA00011243</strain>
        <strain evidence="8 47">FDA00013332</strain>
        <strain evidence="14 51">FDA00013853</strain>
        <strain evidence="29 63">FDA00014336</strain>
        <strain evidence="31 59">FDA00014370</strain>
        <strain evidence="30 60">FDA00014392</strain>
        <strain evidence="38">FDA00015054</strain>
        <strain evidence="21 76">FDA1005580-S054-001</strain>
        <strain evidence="69">FDA1090798-S029-001</strain>
        <strain evidence="70">FDA956581-098-004</strain>
        <strain evidence="19 73">FDA960927-006-004</strain>
        <strain evidence="23 80">FLAG-38921</strain>
        <strain evidence="32 64">FLAG-51482A</strain>
        <strain evidence="17 49">FLAG-54356</strain>
        <strain evidence="13 58">FSIS31901579</strain>
        <strain evidence="26 74">LS1344</strain>
        <strain evidence="36 66">OSF101448</strain>
        <strain evidence="12 52">VA-WGS-00405</strain>
    </source>
</reference>
<dbReference type="EMBL" id="AANEHK010000003">
    <property type="protein sequence ID" value="EDO0985198.1"/>
    <property type="molecule type" value="Genomic_DNA"/>
</dbReference>
<evidence type="ECO:0000313" key="62">
    <source>
        <dbReference type="Proteomes" id="UP000410967"/>
    </source>
</evidence>
<evidence type="ECO:0000313" key="39">
    <source>
        <dbReference type="EMBL" id="HAA8052926.1"/>
    </source>
</evidence>
<dbReference type="EMBL" id="AANPAU010000002">
    <property type="protein sequence ID" value="EDP8513219.1"/>
    <property type="molecule type" value="Genomic_DNA"/>
</dbReference>
<evidence type="ECO:0000313" key="46">
    <source>
        <dbReference type="Proteomes" id="UP000272537"/>
    </source>
</evidence>
<evidence type="ECO:0000313" key="56">
    <source>
        <dbReference type="Proteomes" id="UP000365297"/>
    </source>
</evidence>
<dbReference type="EMBL" id="MJTJ01000019">
    <property type="protein sequence ID" value="OET49003.1"/>
    <property type="molecule type" value="Genomic_DNA"/>
</dbReference>
<evidence type="ECO:0000313" key="71">
    <source>
        <dbReference type="Proteomes" id="UP000489121"/>
    </source>
</evidence>
<dbReference type="EMBL" id="AAAREG010000001">
    <property type="protein sequence ID" value="EAE2352965.1"/>
    <property type="molecule type" value="Genomic_DNA"/>
</dbReference>
<dbReference type="Proteomes" id="UP000842809">
    <property type="component" value="Unassembled WGS sequence"/>
</dbReference>
<dbReference type="EMBL" id="AABCVX010000001">
    <property type="protein sequence ID" value="EAG6168276.1"/>
    <property type="molecule type" value="Genomic_DNA"/>
</dbReference>
<evidence type="ECO:0000313" key="13">
    <source>
        <dbReference type="EMBL" id="EAD5773801.1"/>
    </source>
</evidence>
<dbReference type="EMBL" id="AABAWE010000001">
    <property type="protein sequence ID" value="EAG2085730.1"/>
    <property type="molecule type" value="Genomic_DNA"/>
</dbReference>
<dbReference type="EMBL" id="QXLS01000001">
    <property type="protein sequence ID" value="RKA10723.1"/>
    <property type="molecule type" value="Genomic_DNA"/>
</dbReference>
<evidence type="ECO:0000313" key="59">
    <source>
        <dbReference type="Proteomes" id="UP000389283"/>
    </source>
</evidence>
<evidence type="ECO:0000313" key="37">
    <source>
        <dbReference type="EMBL" id="EDO0985198.1"/>
    </source>
</evidence>
<evidence type="ECO:0000313" key="48">
    <source>
        <dbReference type="Proteomes" id="UP000336166"/>
    </source>
</evidence>
<evidence type="ECO:0000313" key="79">
    <source>
        <dbReference type="Proteomes" id="UP000549379"/>
    </source>
</evidence>
<dbReference type="EMBL" id="AAHZFN010000004">
    <property type="protein sequence ID" value="ECB9472805.1"/>
    <property type="molecule type" value="Genomic_DNA"/>
</dbReference>
<evidence type="ECO:0000313" key="74">
    <source>
        <dbReference type="Proteomes" id="UP000527632"/>
    </source>
</evidence>
<dbReference type="Proteomes" id="UP000467347">
    <property type="component" value="Unassembled WGS sequence"/>
</dbReference>
<evidence type="ECO:0000313" key="82">
    <source>
        <dbReference type="Proteomes" id="UP000844415"/>
    </source>
</evidence>
<dbReference type="Proteomes" id="UP000522199">
    <property type="component" value="Unassembled WGS sequence"/>
</dbReference>
<dbReference type="EC" id="3.6.3.-" evidence="45"/>
<evidence type="ECO:0000313" key="19">
    <source>
        <dbReference type="EMBL" id="EAG2513817.1"/>
    </source>
</evidence>
<evidence type="ECO:0000313" key="28">
    <source>
        <dbReference type="EMBL" id="EAK9316697.1"/>
    </source>
</evidence>
<dbReference type="Proteomes" id="UP000489121">
    <property type="component" value="Unassembled WGS sequence"/>
</dbReference>
<dbReference type="Proteomes" id="UP000478704">
    <property type="component" value="Unassembled WGS sequence"/>
</dbReference>
<dbReference type="Proteomes" id="UP000345329">
    <property type="component" value="Unassembled WGS sequence"/>
</dbReference>
<evidence type="ECO:0000313" key="45">
    <source>
        <dbReference type="EMBL" id="RKA10723.1"/>
    </source>
</evidence>
<name>A0A0B8R157_LISMN</name>
<dbReference type="EMBL" id="DAAJCS010000005">
    <property type="protein sequence ID" value="HAC0012834.1"/>
    <property type="molecule type" value="Genomic_DNA"/>
</dbReference>
<dbReference type="Proteomes" id="UP000525850">
    <property type="component" value="Unassembled WGS sequence"/>
</dbReference>
<evidence type="ECO:0000313" key="75">
    <source>
        <dbReference type="Proteomes" id="UP000528151"/>
    </source>
</evidence>
<dbReference type="Proteomes" id="UP000410967">
    <property type="component" value="Unassembled WGS sequence"/>
</dbReference>
<evidence type="ECO:0000313" key="15">
    <source>
        <dbReference type="EMBL" id="EAE2352965.1"/>
    </source>
</evidence>
<dbReference type="OMA" id="QIYIVDH"/>
<dbReference type="EMBL" id="AAAJKI010000006">
    <property type="protein sequence ID" value="EAC6547466.1"/>
    <property type="molecule type" value="Genomic_DNA"/>
</dbReference>
<evidence type="ECO:0000313" key="41">
    <source>
        <dbReference type="EMBL" id="HAC0012834.1"/>
    </source>
</evidence>
<dbReference type="Proteomes" id="UP000566721">
    <property type="component" value="Unassembled WGS sequence"/>
</dbReference>
<reference evidence="44 83" key="1">
    <citation type="submission" date="2016-09" db="EMBL/GenBank/DDBJ databases">
        <title>100K Listeria isolates.</title>
        <authorList>
            <person name="Chen P."/>
            <person name="Weimer B.C."/>
            <person name="Kong N."/>
            <person name="Huang B."/>
        </authorList>
    </citation>
    <scope>NUCLEOTIDE SEQUENCE [LARGE SCALE GENOMIC DNA]</scope>
    <source>
        <strain evidence="44 83">BCW_2383</strain>
    </source>
</reference>
<evidence type="ECO:0000313" key="38">
    <source>
        <dbReference type="EMBL" id="EDP8513219.1"/>
    </source>
</evidence>
<dbReference type="EMBL" id="AAAIXK010000001">
    <property type="protein sequence ID" value="EAC5549054.1"/>
    <property type="molecule type" value="Genomic_DNA"/>
</dbReference>
<evidence type="ECO:0000313" key="51">
    <source>
        <dbReference type="Proteomes" id="UP000344343"/>
    </source>
</evidence>
<dbReference type="EMBL" id="AAAIKW010000001">
    <property type="protein sequence ID" value="EAC4550995.1"/>
    <property type="molecule type" value="Genomic_DNA"/>
</dbReference>
<dbReference type="Proteomes" id="UP000336166">
    <property type="component" value="Unassembled WGS sequence"/>
</dbReference>
<dbReference type="EMBL" id="AABDGJ010000003">
    <property type="protein sequence ID" value="EAG6990048.1"/>
    <property type="molecule type" value="Genomic_DNA"/>
</dbReference>
<evidence type="ECO:0000313" key="30">
    <source>
        <dbReference type="EMBL" id="ECB9512340.1"/>
    </source>
</evidence>
<proteinExistence type="inferred from homology"/>
<accession>A0A0B8R157</accession>
<evidence type="ECO:0000313" key="42">
    <source>
        <dbReference type="EMBL" id="HAC0273852.1"/>
    </source>
</evidence>
<evidence type="ECO:0000313" key="32">
    <source>
        <dbReference type="EMBL" id="ECX6923331.1"/>
    </source>
</evidence>
<dbReference type="EMBL" id="AABBYJ010000001">
    <property type="protein sequence ID" value="EAG4329909.1"/>
    <property type="molecule type" value="Genomic_DNA"/>
</dbReference>
<dbReference type="EMBL" id="AAHZFY010000002">
    <property type="protein sequence ID" value="ECB9512340.1"/>
    <property type="molecule type" value="Genomic_DNA"/>
</dbReference>